<name>A0AAP4D6F4_9PROT</name>
<dbReference type="PANTHER" id="PTHR12558">
    <property type="entry name" value="CELL DIVISION CYCLE 16,23,27"/>
    <property type="match status" value="1"/>
</dbReference>
<dbReference type="InterPro" id="IPR011990">
    <property type="entry name" value="TPR-like_helical_dom_sf"/>
</dbReference>
<feature type="repeat" description="TPR" evidence="1">
    <location>
        <begin position="195"/>
        <end position="228"/>
    </location>
</feature>
<organism evidence="2 3">
    <name type="scientific">Marinimicrococcus flavescens</name>
    <dbReference type="NCBI Taxonomy" id="3031815"/>
    <lineage>
        <taxon>Bacteria</taxon>
        <taxon>Pseudomonadati</taxon>
        <taxon>Pseudomonadota</taxon>
        <taxon>Alphaproteobacteria</taxon>
        <taxon>Geminicoccales</taxon>
        <taxon>Geminicoccaceae</taxon>
        <taxon>Marinimicrococcus</taxon>
    </lineage>
</organism>
<dbReference type="PROSITE" id="PS50005">
    <property type="entry name" value="TPR"/>
    <property type="match status" value="1"/>
</dbReference>
<dbReference type="SUPFAM" id="SSF48452">
    <property type="entry name" value="TPR-like"/>
    <property type="match status" value="1"/>
</dbReference>
<dbReference type="SMART" id="SM00028">
    <property type="entry name" value="TPR"/>
    <property type="match status" value="3"/>
</dbReference>
<protein>
    <recommendedName>
        <fullName evidence="4">Tetratricopeptide repeat protein</fullName>
    </recommendedName>
</protein>
<dbReference type="AlphaFoldDB" id="A0AAP4D6F4"/>
<evidence type="ECO:0000256" key="1">
    <source>
        <dbReference type="PROSITE-ProRule" id="PRU00339"/>
    </source>
</evidence>
<evidence type="ECO:0000313" key="3">
    <source>
        <dbReference type="Proteomes" id="UP001301140"/>
    </source>
</evidence>
<sequence>MRYALQGSVRRNGGRVRVTAQLIDGATGGHLWAQRNDRELTSIFAVQDEVTRQIVAALRPQLSAAERQRIGGRGTFDVAAYECFLEGRELVLLHSRESVAEAQALFIRALGLDHRFPQAHACLGLTHALQSIDRWVADPGAALGRALECARHAVHLDEGNPHARFVLSVVRLWRKEVDQAICEAEQAIAHDPNVAQAHASLGHALHYAGGSAESLPAYERMARLDPHHPPVYLHFIAQSLFALGYYEKAASTLRQRLIRQPDSTLSRVLLAACYGHMGRAGEACAQWQEALRSDPDYSLEHRRLIAP</sequence>
<gene>
    <name evidence="2" type="ORF">PZ740_12965</name>
</gene>
<proteinExistence type="predicted"/>
<evidence type="ECO:0000313" key="2">
    <source>
        <dbReference type="EMBL" id="MDF1587290.1"/>
    </source>
</evidence>
<dbReference type="Gene3D" id="1.25.40.10">
    <property type="entry name" value="Tetratricopeptide repeat domain"/>
    <property type="match status" value="1"/>
</dbReference>
<accession>A0AAP4D6F4</accession>
<keyword evidence="3" id="KW-1185">Reference proteome</keyword>
<dbReference type="InterPro" id="IPR019734">
    <property type="entry name" value="TPR_rpt"/>
</dbReference>
<evidence type="ECO:0008006" key="4">
    <source>
        <dbReference type="Google" id="ProtNLM"/>
    </source>
</evidence>
<dbReference type="Proteomes" id="UP001301140">
    <property type="component" value="Unassembled WGS sequence"/>
</dbReference>
<dbReference type="RefSeq" id="WP_327789707.1">
    <property type="nucleotide sequence ID" value="NZ_JARGEQ010000126.1"/>
</dbReference>
<dbReference type="PANTHER" id="PTHR12558:SF33">
    <property type="entry name" value="BLL7664 PROTEIN"/>
    <property type="match status" value="1"/>
</dbReference>
<dbReference type="EMBL" id="JARGEQ010000126">
    <property type="protein sequence ID" value="MDF1587290.1"/>
    <property type="molecule type" value="Genomic_DNA"/>
</dbReference>
<reference evidence="2 3" key="1">
    <citation type="submission" date="2023-03" db="EMBL/GenBank/DDBJ databases">
        <title>YIM 152171 draft genome.</title>
        <authorList>
            <person name="Yang Z."/>
        </authorList>
    </citation>
    <scope>NUCLEOTIDE SEQUENCE [LARGE SCALE GENOMIC DNA]</scope>
    <source>
        <strain evidence="2 3">YIM 152171</strain>
    </source>
</reference>
<keyword evidence="1" id="KW-0802">TPR repeat</keyword>
<comment type="caution">
    <text evidence="2">The sequence shown here is derived from an EMBL/GenBank/DDBJ whole genome shotgun (WGS) entry which is preliminary data.</text>
</comment>